<dbReference type="GO" id="GO:0006355">
    <property type="term" value="P:regulation of DNA-templated transcription"/>
    <property type="evidence" value="ECO:0007669"/>
    <property type="project" value="InterPro"/>
</dbReference>
<gene>
    <name evidence="7" type="primary">HAT4</name>
    <name evidence="7" type="ORF">KSP39_PZI008554</name>
</gene>
<dbReference type="SMART" id="SM00340">
    <property type="entry name" value="HALZ"/>
    <property type="match status" value="1"/>
</dbReference>
<feature type="coiled-coil region" evidence="4">
    <location>
        <begin position="285"/>
        <end position="315"/>
    </location>
</feature>
<dbReference type="Proteomes" id="UP001418222">
    <property type="component" value="Unassembled WGS sequence"/>
</dbReference>
<organism evidence="7 8">
    <name type="scientific">Platanthera zijinensis</name>
    <dbReference type="NCBI Taxonomy" id="2320716"/>
    <lineage>
        <taxon>Eukaryota</taxon>
        <taxon>Viridiplantae</taxon>
        <taxon>Streptophyta</taxon>
        <taxon>Embryophyta</taxon>
        <taxon>Tracheophyta</taxon>
        <taxon>Spermatophyta</taxon>
        <taxon>Magnoliopsida</taxon>
        <taxon>Liliopsida</taxon>
        <taxon>Asparagales</taxon>
        <taxon>Orchidaceae</taxon>
        <taxon>Orchidoideae</taxon>
        <taxon>Orchideae</taxon>
        <taxon>Orchidinae</taxon>
        <taxon>Platanthera</taxon>
    </lineage>
</organism>
<keyword evidence="4" id="KW-0175">Coiled coil</keyword>
<evidence type="ECO:0000256" key="1">
    <source>
        <dbReference type="ARBA" id="ARBA00004123"/>
    </source>
</evidence>
<evidence type="ECO:0000313" key="8">
    <source>
        <dbReference type="Proteomes" id="UP001418222"/>
    </source>
</evidence>
<protein>
    <submittedName>
        <fullName evidence="7">Homeobox-leucine zipper protein HAT4</fullName>
    </submittedName>
</protein>
<dbReference type="EMBL" id="JBBWWQ010000006">
    <property type="protein sequence ID" value="KAK8944404.1"/>
    <property type="molecule type" value="Genomic_DNA"/>
</dbReference>
<dbReference type="Pfam" id="PF02183">
    <property type="entry name" value="HALZ"/>
    <property type="match status" value="1"/>
</dbReference>
<dbReference type="GO" id="GO:0005634">
    <property type="term" value="C:nucleus"/>
    <property type="evidence" value="ECO:0007669"/>
    <property type="project" value="UniProtKB-SubCell"/>
</dbReference>
<dbReference type="PANTHER" id="PTHR45714:SF82">
    <property type="entry name" value="HOMEOBOX-LEUCINE ZIPPER PROTEIN HAT4"/>
    <property type="match status" value="1"/>
</dbReference>
<evidence type="ECO:0000256" key="3">
    <source>
        <dbReference type="ARBA" id="ARBA00023163"/>
    </source>
</evidence>
<evidence type="ECO:0000256" key="2">
    <source>
        <dbReference type="ARBA" id="ARBA00023015"/>
    </source>
</evidence>
<sequence length="384" mass="41318">MLIENDHDLGLSLGLSSSRDRCSVQLNLMPPISPAPTFLQSNPRWSADIRSQSAERRTALVFHGIDVNRSPVTELEIEDDAAASPNSTVSTGSAGEKRRYDICDGIAGGGEEIDADRACSRGLSDEDDGEGSRKKLRLSKDQAAILEESFKENNTLNPVSLISRRRLLFFFPLMINSGANPTLSESAEAKAGSGEQAQPATQAGGGLVPESKSKPQGGKINACPCTGNDVCSYMSSQKGQHRCLQPRLPTSVGSRPAPAVFPDEAGVILLAVLITTKLKQTEVDCEFLKLCCDNLTEENRRLQKEVQELRALKLSPQFYSHMTPPTTLTMCPSCERIAVSNPSASAPPPAAKFSRTTRPPATGVLPPWAPIILRPSFLHATAKP</sequence>
<keyword evidence="8" id="KW-1185">Reference proteome</keyword>
<feature type="domain" description="Leucine zipper homeobox-associated" evidence="6">
    <location>
        <begin position="279"/>
        <end position="322"/>
    </location>
</feature>
<dbReference type="AlphaFoldDB" id="A0AAP0BM94"/>
<dbReference type="InterPro" id="IPR003106">
    <property type="entry name" value="Leu_zip_homeo"/>
</dbReference>
<accession>A0AAP0BM94</accession>
<evidence type="ECO:0000256" key="4">
    <source>
        <dbReference type="SAM" id="Coils"/>
    </source>
</evidence>
<name>A0AAP0BM94_9ASPA</name>
<keyword evidence="3" id="KW-0804">Transcription</keyword>
<comment type="subcellular location">
    <subcellularLocation>
        <location evidence="1">Nucleus</location>
    </subcellularLocation>
</comment>
<feature type="region of interest" description="Disordered" evidence="5">
    <location>
        <begin position="184"/>
        <end position="218"/>
    </location>
</feature>
<comment type="caution">
    <text evidence="7">The sequence shown here is derived from an EMBL/GenBank/DDBJ whole genome shotgun (WGS) entry which is preliminary data.</text>
</comment>
<dbReference type="PANTHER" id="PTHR45714">
    <property type="entry name" value="HOMEOBOX-LEUCINE ZIPPER PROTEIN HAT14"/>
    <property type="match status" value="1"/>
</dbReference>
<keyword evidence="2" id="KW-0805">Transcription regulation</keyword>
<keyword evidence="7" id="KW-0371">Homeobox</keyword>
<dbReference type="InterPro" id="IPR006712">
    <property type="entry name" value="HD-ZIP_N"/>
</dbReference>
<evidence type="ECO:0000256" key="5">
    <source>
        <dbReference type="SAM" id="MobiDB-lite"/>
    </source>
</evidence>
<proteinExistence type="predicted"/>
<reference evidence="7 8" key="1">
    <citation type="journal article" date="2022" name="Nat. Plants">
        <title>Genomes of leafy and leafless Platanthera orchids illuminate the evolution of mycoheterotrophy.</title>
        <authorList>
            <person name="Li M.H."/>
            <person name="Liu K.W."/>
            <person name="Li Z."/>
            <person name="Lu H.C."/>
            <person name="Ye Q.L."/>
            <person name="Zhang D."/>
            <person name="Wang J.Y."/>
            <person name="Li Y.F."/>
            <person name="Zhong Z.M."/>
            <person name="Liu X."/>
            <person name="Yu X."/>
            <person name="Liu D.K."/>
            <person name="Tu X.D."/>
            <person name="Liu B."/>
            <person name="Hao Y."/>
            <person name="Liao X.Y."/>
            <person name="Jiang Y.T."/>
            <person name="Sun W.H."/>
            <person name="Chen J."/>
            <person name="Chen Y.Q."/>
            <person name="Ai Y."/>
            <person name="Zhai J.W."/>
            <person name="Wu S.S."/>
            <person name="Zhou Z."/>
            <person name="Hsiao Y.Y."/>
            <person name="Wu W.L."/>
            <person name="Chen Y.Y."/>
            <person name="Lin Y.F."/>
            <person name="Hsu J.L."/>
            <person name="Li C.Y."/>
            <person name="Wang Z.W."/>
            <person name="Zhao X."/>
            <person name="Zhong W.Y."/>
            <person name="Ma X.K."/>
            <person name="Ma L."/>
            <person name="Huang J."/>
            <person name="Chen G.Z."/>
            <person name="Huang M.Z."/>
            <person name="Huang L."/>
            <person name="Peng D.H."/>
            <person name="Luo Y.B."/>
            <person name="Zou S.Q."/>
            <person name="Chen S.P."/>
            <person name="Lan S."/>
            <person name="Tsai W.C."/>
            <person name="Van de Peer Y."/>
            <person name="Liu Z.J."/>
        </authorList>
    </citation>
    <scope>NUCLEOTIDE SEQUENCE [LARGE SCALE GENOMIC DNA]</scope>
    <source>
        <strain evidence="7">Lor287</strain>
    </source>
</reference>
<dbReference type="InterPro" id="IPR050762">
    <property type="entry name" value="HD-ZIP_Homeobox_LZ_Class_II"/>
</dbReference>
<dbReference type="GO" id="GO:0043565">
    <property type="term" value="F:sequence-specific DNA binding"/>
    <property type="evidence" value="ECO:0007669"/>
    <property type="project" value="InterPro"/>
</dbReference>
<dbReference type="Pfam" id="PF04618">
    <property type="entry name" value="HD-ZIP_N"/>
    <property type="match status" value="1"/>
</dbReference>
<keyword evidence="7" id="KW-0238">DNA-binding</keyword>
<evidence type="ECO:0000313" key="7">
    <source>
        <dbReference type="EMBL" id="KAK8944404.1"/>
    </source>
</evidence>
<evidence type="ECO:0000259" key="6">
    <source>
        <dbReference type="SMART" id="SM00340"/>
    </source>
</evidence>